<dbReference type="InterPro" id="IPR002197">
    <property type="entry name" value="HTH_Fis"/>
</dbReference>
<evidence type="ECO:0000256" key="4">
    <source>
        <dbReference type="ARBA" id="ARBA00023125"/>
    </source>
</evidence>
<dbReference type="InterPro" id="IPR025943">
    <property type="entry name" value="Sigma_54_int_dom_ATP-bd_2"/>
</dbReference>
<reference evidence="7" key="1">
    <citation type="submission" date="2022-12" db="EMBL/GenBank/DDBJ databases">
        <title>Marinomonas 15G1-11 sp. nov, isolated from marine algae.</title>
        <authorList>
            <person name="Butt M."/>
            <person name="Choi D.G."/>
            <person name="Kim J.M."/>
            <person name="Lee J.K."/>
            <person name="Baek J.H."/>
            <person name="Jeon C.O."/>
        </authorList>
    </citation>
    <scope>NUCLEOTIDE SEQUENCE</scope>
    <source>
        <strain evidence="7">15G1-11</strain>
    </source>
</reference>
<dbReference type="PRINTS" id="PR01590">
    <property type="entry name" value="HTHFIS"/>
</dbReference>
<dbReference type="PANTHER" id="PTHR32071:SF38">
    <property type="entry name" value="PSP OPERON TRANSCRIPTIONAL ACTIVATOR"/>
    <property type="match status" value="1"/>
</dbReference>
<dbReference type="PROSITE" id="PS50045">
    <property type="entry name" value="SIGMA54_INTERACT_4"/>
    <property type="match status" value="1"/>
</dbReference>
<keyword evidence="5" id="KW-0804">Transcription</keyword>
<dbReference type="InterPro" id="IPR014317">
    <property type="entry name" value="Transcription_activator_PspF"/>
</dbReference>
<keyword evidence="4" id="KW-0238">DNA-binding</keyword>
<dbReference type="InterPro" id="IPR058031">
    <property type="entry name" value="AAA_lid_NorR"/>
</dbReference>
<dbReference type="Proteomes" id="UP001149719">
    <property type="component" value="Unassembled WGS sequence"/>
</dbReference>
<evidence type="ECO:0000256" key="2">
    <source>
        <dbReference type="ARBA" id="ARBA00022840"/>
    </source>
</evidence>
<dbReference type="InterPro" id="IPR003593">
    <property type="entry name" value="AAA+_ATPase"/>
</dbReference>
<dbReference type="SMART" id="SM00382">
    <property type="entry name" value="AAA"/>
    <property type="match status" value="1"/>
</dbReference>
<evidence type="ECO:0000256" key="3">
    <source>
        <dbReference type="ARBA" id="ARBA00023015"/>
    </source>
</evidence>
<dbReference type="Pfam" id="PF00158">
    <property type="entry name" value="Sigma54_activat"/>
    <property type="match status" value="1"/>
</dbReference>
<protein>
    <submittedName>
        <fullName evidence="7">Phage shock protein operon transcriptional activator</fullName>
    </submittedName>
</protein>
<dbReference type="Gene3D" id="1.10.8.60">
    <property type="match status" value="1"/>
</dbReference>
<dbReference type="CDD" id="cd00009">
    <property type="entry name" value="AAA"/>
    <property type="match status" value="1"/>
</dbReference>
<sequence>MNPHTQRIIGSSQTLSDTLDHASSLAKIDRPILIFGERGSGKEMIAQRLHYLSHRWDQPYITINCAAISENLMESELFGHETGAFTGASKSHKGHFERADKGTLFLDELGTMSLRLQEKLLRLIEYGEFEKLGSTKTQSVDVRVIAATNANLVNMSQEGEFRADLLDRLTFDVIQVPPLRERHEDVEELAHFFAIKLSTELMWDYFSGFTENALNILKSHSWPGNIRELKNVVERSVYRWGDQDLPVDKIIINPFENNYSFDPPNITPSHPQHTHSSQSFLLDSNLNLKEQTQQLHIHLVKEALKNNQHNQKNAASQLGLSYDQIRGLIRKYHLNL</sequence>
<dbReference type="PANTHER" id="PTHR32071">
    <property type="entry name" value="TRANSCRIPTIONAL REGULATORY PROTEIN"/>
    <property type="match status" value="1"/>
</dbReference>
<dbReference type="RefSeq" id="WP_269122653.1">
    <property type="nucleotide sequence ID" value="NZ_JAPUBN010000010.1"/>
</dbReference>
<evidence type="ECO:0000259" key="6">
    <source>
        <dbReference type="PROSITE" id="PS50045"/>
    </source>
</evidence>
<dbReference type="InterPro" id="IPR025944">
    <property type="entry name" value="Sigma_54_int_dom_CS"/>
</dbReference>
<name>A0ABT4JQU5_9GAMM</name>
<dbReference type="PROSITE" id="PS00688">
    <property type="entry name" value="SIGMA54_INTERACT_3"/>
    <property type="match status" value="1"/>
</dbReference>
<dbReference type="NCBIfam" id="TIGR02974">
    <property type="entry name" value="phageshock_pspF"/>
    <property type="match status" value="1"/>
</dbReference>
<dbReference type="InterPro" id="IPR009057">
    <property type="entry name" value="Homeodomain-like_sf"/>
</dbReference>
<dbReference type="InterPro" id="IPR027417">
    <property type="entry name" value="P-loop_NTPase"/>
</dbReference>
<evidence type="ECO:0000313" key="8">
    <source>
        <dbReference type="Proteomes" id="UP001149719"/>
    </source>
</evidence>
<dbReference type="EMBL" id="JAPUBN010000010">
    <property type="protein sequence ID" value="MCZ2720615.1"/>
    <property type="molecule type" value="Genomic_DNA"/>
</dbReference>
<dbReference type="Pfam" id="PF25601">
    <property type="entry name" value="AAA_lid_14"/>
    <property type="match status" value="1"/>
</dbReference>
<gene>
    <name evidence="7" type="primary">pspF</name>
    <name evidence="7" type="ORF">O1D97_02890</name>
</gene>
<dbReference type="SUPFAM" id="SSF52540">
    <property type="entry name" value="P-loop containing nucleoside triphosphate hydrolases"/>
    <property type="match status" value="1"/>
</dbReference>
<organism evidence="7 8">
    <name type="scientific">Marinomonas phaeophyticola</name>
    <dbReference type="NCBI Taxonomy" id="3004091"/>
    <lineage>
        <taxon>Bacteria</taxon>
        <taxon>Pseudomonadati</taxon>
        <taxon>Pseudomonadota</taxon>
        <taxon>Gammaproteobacteria</taxon>
        <taxon>Oceanospirillales</taxon>
        <taxon>Oceanospirillaceae</taxon>
        <taxon>Marinomonas</taxon>
    </lineage>
</organism>
<dbReference type="Gene3D" id="1.10.10.60">
    <property type="entry name" value="Homeodomain-like"/>
    <property type="match status" value="1"/>
</dbReference>
<proteinExistence type="predicted"/>
<keyword evidence="3" id="KW-0805">Transcription regulation</keyword>
<dbReference type="SUPFAM" id="SSF46689">
    <property type="entry name" value="Homeodomain-like"/>
    <property type="match status" value="1"/>
</dbReference>
<keyword evidence="2" id="KW-0067">ATP-binding</keyword>
<keyword evidence="8" id="KW-1185">Reference proteome</keyword>
<keyword evidence="1" id="KW-0547">Nucleotide-binding</keyword>
<comment type="caution">
    <text evidence="7">The sequence shown here is derived from an EMBL/GenBank/DDBJ whole genome shotgun (WGS) entry which is preliminary data.</text>
</comment>
<evidence type="ECO:0000256" key="1">
    <source>
        <dbReference type="ARBA" id="ARBA00022741"/>
    </source>
</evidence>
<accession>A0ABT4JQU5</accession>
<feature type="domain" description="Sigma-54 factor interaction" evidence="6">
    <location>
        <begin position="8"/>
        <end position="238"/>
    </location>
</feature>
<dbReference type="Gene3D" id="3.40.50.300">
    <property type="entry name" value="P-loop containing nucleotide triphosphate hydrolases"/>
    <property type="match status" value="1"/>
</dbReference>
<dbReference type="InterPro" id="IPR002078">
    <property type="entry name" value="Sigma_54_int"/>
</dbReference>
<evidence type="ECO:0000313" key="7">
    <source>
        <dbReference type="EMBL" id="MCZ2720615.1"/>
    </source>
</evidence>
<evidence type="ECO:0000256" key="5">
    <source>
        <dbReference type="ARBA" id="ARBA00023163"/>
    </source>
</evidence>
<dbReference type="PROSITE" id="PS00676">
    <property type="entry name" value="SIGMA54_INTERACT_2"/>
    <property type="match status" value="1"/>
</dbReference>